<evidence type="ECO:0000313" key="2">
    <source>
        <dbReference type="EMBL" id="CAE4658067.1"/>
    </source>
</evidence>
<protein>
    <submittedName>
        <fullName evidence="2">Uncharacterized protein</fullName>
    </submittedName>
</protein>
<dbReference type="AlphaFoldDB" id="A0A7S4SYJ8"/>
<dbReference type="EMBL" id="HBNS01055319">
    <property type="protein sequence ID" value="CAE4658067.1"/>
    <property type="molecule type" value="Transcribed_RNA"/>
</dbReference>
<evidence type="ECO:0000256" key="1">
    <source>
        <dbReference type="SAM" id="SignalP"/>
    </source>
</evidence>
<sequence length="148" mass="16466">MRHVEKTLLLLYVALLMFSSHGLSFFANTMKLQVQRRTNRIVYQNTSCGWTVSCNNSGHDRDKKTALSYSNSYQDKETIGIEVVVPPPSTIGAAMQTSDDFILEDQDFLEALEAARDADSKYGICSGPSKAAWEAVDSLYERKLAFGA</sequence>
<keyword evidence="1" id="KW-0732">Signal</keyword>
<feature type="signal peptide" evidence="1">
    <location>
        <begin position="1"/>
        <end position="24"/>
    </location>
</feature>
<feature type="chain" id="PRO_5030533214" evidence="1">
    <location>
        <begin position="25"/>
        <end position="148"/>
    </location>
</feature>
<accession>A0A7S4SYJ8</accession>
<reference evidence="2" key="1">
    <citation type="submission" date="2021-01" db="EMBL/GenBank/DDBJ databases">
        <authorList>
            <person name="Corre E."/>
            <person name="Pelletier E."/>
            <person name="Niang G."/>
            <person name="Scheremetjew M."/>
            <person name="Finn R."/>
            <person name="Kale V."/>
            <person name="Holt S."/>
            <person name="Cochrane G."/>
            <person name="Meng A."/>
            <person name="Brown T."/>
            <person name="Cohen L."/>
        </authorList>
    </citation>
    <scope>NUCLEOTIDE SEQUENCE</scope>
    <source>
        <strain evidence="2">GSO104</strain>
    </source>
</reference>
<organism evidence="2">
    <name type="scientific">Ditylum brightwellii</name>
    <dbReference type="NCBI Taxonomy" id="49249"/>
    <lineage>
        <taxon>Eukaryota</taxon>
        <taxon>Sar</taxon>
        <taxon>Stramenopiles</taxon>
        <taxon>Ochrophyta</taxon>
        <taxon>Bacillariophyta</taxon>
        <taxon>Mediophyceae</taxon>
        <taxon>Lithodesmiophycidae</taxon>
        <taxon>Lithodesmiales</taxon>
        <taxon>Lithodesmiaceae</taxon>
        <taxon>Ditylum</taxon>
    </lineage>
</organism>
<name>A0A7S4SYJ8_9STRA</name>
<proteinExistence type="predicted"/>
<gene>
    <name evidence="2" type="ORF">DBRI00130_LOCUS40029</name>
</gene>